<keyword evidence="1" id="KW-0812">Transmembrane</keyword>
<keyword evidence="3" id="KW-1185">Reference proteome</keyword>
<organism evidence="2 3">
    <name type="scientific">Limnochorda pilosa</name>
    <dbReference type="NCBI Taxonomy" id="1555112"/>
    <lineage>
        <taxon>Bacteria</taxon>
        <taxon>Bacillati</taxon>
        <taxon>Bacillota</taxon>
        <taxon>Limnochordia</taxon>
        <taxon>Limnochordales</taxon>
        <taxon>Limnochordaceae</taxon>
        <taxon>Limnochorda</taxon>
    </lineage>
</organism>
<reference evidence="3" key="2">
    <citation type="journal article" date="2016" name="Int. J. Syst. Evol. Microbiol.">
        <title>Complete genome sequence and cell structure of Limnochorda pilosa, a Gram-negative spore-former within the phylum Firmicutes.</title>
        <authorList>
            <person name="Watanabe M."/>
            <person name="Kojima H."/>
            <person name="Fukui M."/>
        </authorList>
    </citation>
    <scope>NUCLEOTIDE SEQUENCE [LARGE SCALE GENOMIC DNA]</scope>
    <source>
        <strain evidence="3">HC45</strain>
    </source>
</reference>
<keyword evidence="1" id="KW-0472">Membrane</keyword>
<dbReference type="AlphaFoldDB" id="A0A0K2SQ53"/>
<evidence type="ECO:0000313" key="2">
    <source>
        <dbReference type="EMBL" id="BAS29250.1"/>
    </source>
</evidence>
<keyword evidence="1" id="KW-1133">Transmembrane helix</keyword>
<evidence type="ECO:0008006" key="4">
    <source>
        <dbReference type="Google" id="ProtNLM"/>
    </source>
</evidence>
<dbReference type="KEGG" id="lpil:LIP_3438"/>
<name>A0A0K2SQ53_LIMPI</name>
<reference evidence="3" key="1">
    <citation type="submission" date="2015-07" db="EMBL/GenBank/DDBJ databases">
        <title>Complete genome sequence and phylogenetic analysis of Limnochorda pilosa.</title>
        <authorList>
            <person name="Watanabe M."/>
            <person name="Kojima H."/>
            <person name="Fukui M."/>
        </authorList>
    </citation>
    <scope>NUCLEOTIDE SEQUENCE [LARGE SCALE GENOMIC DNA]</scope>
    <source>
        <strain evidence="3">HC45</strain>
    </source>
</reference>
<dbReference type="STRING" id="1555112.LIP_3438"/>
<proteinExistence type="predicted"/>
<accession>A0A0K2SQ53</accession>
<dbReference type="EMBL" id="AP014924">
    <property type="protein sequence ID" value="BAS29250.1"/>
    <property type="molecule type" value="Genomic_DNA"/>
</dbReference>
<feature type="transmembrane region" description="Helical" evidence="1">
    <location>
        <begin position="6"/>
        <end position="26"/>
    </location>
</feature>
<protein>
    <recommendedName>
        <fullName evidence="4">SHOCT domain-containing protein</fullName>
    </recommendedName>
</protein>
<gene>
    <name evidence="2" type="ORF">LIP_3438</name>
</gene>
<sequence>MEGVMVLLILESVLLAVGMGLVLLPLRRGAAGITRGVEVGGGSSPFHTGGREAARRRVLVGLAELEMDYRTGKVSDEDYRVMKDDLLARGTARPRRRP</sequence>
<evidence type="ECO:0000256" key="1">
    <source>
        <dbReference type="SAM" id="Phobius"/>
    </source>
</evidence>
<evidence type="ECO:0000313" key="3">
    <source>
        <dbReference type="Proteomes" id="UP000065807"/>
    </source>
</evidence>
<dbReference type="Proteomes" id="UP000065807">
    <property type="component" value="Chromosome"/>
</dbReference>